<organism evidence="1 2">
    <name type="scientific">Molorchus minor</name>
    <dbReference type="NCBI Taxonomy" id="1323400"/>
    <lineage>
        <taxon>Eukaryota</taxon>
        <taxon>Metazoa</taxon>
        <taxon>Ecdysozoa</taxon>
        <taxon>Arthropoda</taxon>
        <taxon>Hexapoda</taxon>
        <taxon>Insecta</taxon>
        <taxon>Pterygota</taxon>
        <taxon>Neoptera</taxon>
        <taxon>Endopterygota</taxon>
        <taxon>Coleoptera</taxon>
        <taxon>Polyphaga</taxon>
        <taxon>Cucujiformia</taxon>
        <taxon>Chrysomeloidea</taxon>
        <taxon>Cerambycidae</taxon>
        <taxon>Lamiinae</taxon>
        <taxon>Monochamini</taxon>
        <taxon>Molorchus</taxon>
    </lineage>
</organism>
<gene>
    <name evidence="1" type="ORF">NQ317_001357</name>
</gene>
<name>A0ABQ9JNL7_9CUCU</name>
<evidence type="ECO:0000313" key="1">
    <source>
        <dbReference type="EMBL" id="KAJ8979650.1"/>
    </source>
</evidence>
<evidence type="ECO:0000313" key="2">
    <source>
        <dbReference type="Proteomes" id="UP001162164"/>
    </source>
</evidence>
<reference evidence="1" key="1">
    <citation type="journal article" date="2023" name="Insect Mol. Biol.">
        <title>Genome sequencing provides insights into the evolution of gene families encoding plant cell wall-degrading enzymes in longhorned beetles.</title>
        <authorList>
            <person name="Shin N.R."/>
            <person name="Okamura Y."/>
            <person name="Kirsch R."/>
            <person name="Pauchet Y."/>
        </authorList>
    </citation>
    <scope>NUCLEOTIDE SEQUENCE</scope>
    <source>
        <strain evidence="1">MMC_N1</strain>
    </source>
</reference>
<sequence>MVLGVLNPVVWYTEGSVAQLVKASARKQEIVGSIPWQRLANFSLAQISPWKAAKVSGIKICRDFTGLPGNLLFQNLEILL</sequence>
<accession>A0ABQ9JNL7</accession>
<protein>
    <submittedName>
        <fullName evidence="1">Uncharacterized protein</fullName>
    </submittedName>
</protein>
<proteinExistence type="predicted"/>
<dbReference type="Proteomes" id="UP001162164">
    <property type="component" value="Unassembled WGS sequence"/>
</dbReference>
<dbReference type="EMBL" id="JAPWTJ010000324">
    <property type="protein sequence ID" value="KAJ8979650.1"/>
    <property type="molecule type" value="Genomic_DNA"/>
</dbReference>
<keyword evidence="2" id="KW-1185">Reference proteome</keyword>
<comment type="caution">
    <text evidence="1">The sequence shown here is derived from an EMBL/GenBank/DDBJ whole genome shotgun (WGS) entry which is preliminary data.</text>
</comment>